<dbReference type="Gene3D" id="3.60.10.10">
    <property type="entry name" value="Endonuclease/exonuclease/phosphatase"/>
    <property type="match status" value="1"/>
</dbReference>
<dbReference type="GO" id="GO:0005737">
    <property type="term" value="C:cytoplasm"/>
    <property type="evidence" value="ECO:0007669"/>
    <property type="project" value="UniProtKB-SubCell"/>
</dbReference>
<dbReference type="InterPro" id="IPR035979">
    <property type="entry name" value="RBD_domain_sf"/>
</dbReference>
<gene>
    <name evidence="9" type="primary">RBM8A</name>
    <name evidence="9" type="ORF">LPJ61_001343</name>
</gene>
<feature type="region of interest" description="Disordered" evidence="7">
    <location>
        <begin position="859"/>
        <end position="907"/>
    </location>
</feature>
<evidence type="ECO:0000313" key="10">
    <source>
        <dbReference type="Proteomes" id="UP001143981"/>
    </source>
</evidence>
<dbReference type="PROSITE" id="PS50102">
    <property type="entry name" value="RRM"/>
    <property type="match status" value="1"/>
</dbReference>
<feature type="domain" description="RRM" evidence="8">
    <location>
        <begin position="915"/>
        <end position="993"/>
    </location>
</feature>
<dbReference type="SUPFAM" id="SSF56219">
    <property type="entry name" value="DNase I-like"/>
    <property type="match status" value="1"/>
</dbReference>
<evidence type="ECO:0000256" key="2">
    <source>
        <dbReference type="ARBA" id="ARBA00004496"/>
    </source>
</evidence>
<feature type="compositionally biased region" description="Low complexity" evidence="7">
    <location>
        <begin position="464"/>
        <end position="479"/>
    </location>
</feature>
<evidence type="ECO:0000256" key="3">
    <source>
        <dbReference type="ARBA" id="ARBA00022490"/>
    </source>
</evidence>
<dbReference type="Pfam" id="PF03372">
    <property type="entry name" value="Exo_endo_phos"/>
    <property type="match status" value="1"/>
</dbReference>
<feature type="compositionally biased region" description="Acidic residues" evidence="7">
    <location>
        <begin position="997"/>
        <end position="1006"/>
    </location>
</feature>
<keyword evidence="3" id="KW-0963">Cytoplasm</keyword>
<reference evidence="9" key="1">
    <citation type="submission" date="2022-07" db="EMBL/GenBank/DDBJ databases">
        <title>Phylogenomic reconstructions and comparative analyses of Kickxellomycotina fungi.</title>
        <authorList>
            <person name="Reynolds N.K."/>
            <person name="Stajich J.E."/>
            <person name="Barry K."/>
            <person name="Grigoriev I.V."/>
            <person name="Crous P."/>
            <person name="Smith M.E."/>
        </authorList>
    </citation>
    <scope>NUCLEOTIDE SEQUENCE</scope>
    <source>
        <strain evidence="9">BCRC 34381</strain>
    </source>
</reference>
<evidence type="ECO:0000313" key="9">
    <source>
        <dbReference type="EMBL" id="KAJ1733910.1"/>
    </source>
</evidence>
<dbReference type="GO" id="GO:0006396">
    <property type="term" value="P:RNA processing"/>
    <property type="evidence" value="ECO:0007669"/>
    <property type="project" value="InterPro"/>
</dbReference>
<evidence type="ECO:0000256" key="7">
    <source>
        <dbReference type="SAM" id="MobiDB-lite"/>
    </source>
</evidence>
<evidence type="ECO:0000256" key="4">
    <source>
        <dbReference type="ARBA" id="ARBA00022884"/>
    </source>
</evidence>
<dbReference type="PANTHER" id="PTHR45894">
    <property type="entry name" value="RNA-BINDING PROTEIN 8A"/>
    <property type="match status" value="1"/>
</dbReference>
<dbReference type="GO" id="GO:0003729">
    <property type="term" value="F:mRNA binding"/>
    <property type="evidence" value="ECO:0007669"/>
    <property type="project" value="InterPro"/>
</dbReference>
<keyword evidence="4 6" id="KW-0694">RNA-binding</keyword>
<feature type="region of interest" description="Disordered" evidence="7">
    <location>
        <begin position="439"/>
        <end position="512"/>
    </location>
</feature>
<feature type="compositionally biased region" description="Low complexity" evidence="7">
    <location>
        <begin position="859"/>
        <end position="868"/>
    </location>
</feature>
<feature type="region of interest" description="Disordered" evidence="7">
    <location>
        <begin position="373"/>
        <end position="405"/>
    </location>
</feature>
<keyword evidence="5" id="KW-0539">Nucleus</keyword>
<sequence length="1047" mass="114490">MEIVGATRETSAGQSERAAREAAAMEERKQMILLAIREHVEAEYGSEMAAEFEFKFRTPEEMAASALEAAFREAGAGVLALAEEKARDQSSNRELKELLRTTEAYRAAAIEGLADQQLEQERLANETLKTKGSAGRSNTTVAMLRAQSRQVEADCERLVLKCNALEAARRPAQRTPAAWRRGPPPVPSPTLFATTEMAQQLWEKHAAPKYVDEDAPLWIVTVQGKNAGASRTKFRKALDVHLHHHGLKKFVLRSANVAQFAVHPVWWGVAMEAARLCGWTTIADIPPWDPAPEEELSPVEARTKGLELWGTALAVEEPRVQQLAAWVRSRAPPETELTSDIEEDPRPVLPLQLQEDGGIVECPDWADEEMAPLAEKQDREPEPQLQPQPGPVPDDDQPPPPPPEARRALQIKRHRIKEGERPVEMDGTLGDEMVLIEVPDGCHTGSSDEENTPRAKRAGKKAAPEAAAAPAQAEAAGPPSTETARGSGPGGPSTAPSVSLPGPGGELQALVPVRPTSPPTELPMAHEWAATGNFAGGEEEAPMRPAEWRALQSFEPAWRERDEQGQSLIMATVNANGLPRETAAEEISNVMAGLPMNILAIQETKLLEESAEHLRKTLAADKWFSRFSSAAVDEQHRQKGVAVVLDPLLALHFLKCEEVRVDGPGEQPPTGTGLRLELRFRRQRVLQLIVVYIPPGSENREVRDRTQQVVQQWLDDAAAANQQAVLLGDFNERIIADGPSSELGRIVANPERWVEAHQSIHGDRGGETALLRNGTQRGCIDLIFATTGLGPGFVQAAVMESQSGLGEDRRLVVAELVMVLLEQGQQQLQLRAAFQRAGKLEYQLFHRCNGRTGFAIAGGAPKPAAPEQEALEQEALEQEAPAPPAAKPEGMDVDGPSGSMRHGSSEIAQQSVEGWVVIATGVHEEAREEDVQDFFADYGTVRNLHLNLDRQTGYVKGYALVEFELEGEARAAVADGSGKKLLGQSLAIDFAFVRDDDSGDSDEGDGEGTRAHRGRDRRRDDDRRDRRPRAPQRTAERSRELSPDRGF</sequence>
<name>A0A9W7YA78_9FUNG</name>
<dbReference type="OrthoDB" id="15688at2759"/>
<evidence type="ECO:0000256" key="1">
    <source>
        <dbReference type="ARBA" id="ARBA00004123"/>
    </source>
</evidence>
<dbReference type="Pfam" id="PF00076">
    <property type="entry name" value="RRM_1"/>
    <property type="match status" value="1"/>
</dbReference>
<feature type="compositionally biased region" description="Pro residues" evidence="7">
    <location>
        <begin position="384"/>
        <end position="403"/>
    </location>
</feature>
<dbReference type="InterPro" id="IPR005135">
    <property type="entry name" value="Endo/exonuclease/phosphatase"/>
</dbReference>
<dbReference type="InterPro" id="IPR033744">
    <property type="entry name" value="RRM_RBM8"/>
</dbReference>
<proteinExistence type="predicted"/>
<keyword evidence="10" id="KW-1185">Reference proteome</keyword>
<comment type="subcellular location">
    <subcellularLocation>
        <location evidence="2">Cytoplasm</location>
    </subcellularLocation>
    <subcellularLocation>
        <location evidence="1">Nucleus</location>
    </subcellularLocation>
</comment>
<evidence type="ECO:0000256" key="6">
    <source>
        <dbReference type="PROSITE-ProRule" id="PRU00176"/>
    </source>
</evidence>
<dbReference type="EMBL" id="JANBOI010000108">
    <property type="protein sequence ID" value="KAJ1733910.1"/>
    <property type="molecule type" value="Genomic_DNA"/>
</dbReference>
<organism evidence="9 10">
    <name type="scientific">Coemansia biformis</name>
    <dbReference type="NCBI Taxonomy" id="1286918"/>
    <lineage>
        <taxon>Eukaryota</taxon>
        <taxon>Fungi</taxon>
        <taxon>Fungi incertae sedis</taxon>
        <taxon>Zoopagomycota</taxon>
        <taxon>Kickxellomycotina</taxon>
        <taxon>Kickxellomycetes</taxon>
        <taxon>Kickxellales</taxon>
        <taxon>Kickxellaceae</taxon>
        <taxon>Coemansia</taxon>
    </lineage>
</organism>
<feature type="region of interest" description="Disordered" evidence="7">
    <location>
        <begin position="994"/>
        <end position="1047"/>
    </location>
</feature>
<evidence type="ECO:0000259" key="8">
    <source>
        <dbReference type="PROSITE" id="PS50102"/>
    </source>
</evidence>
<dbReference type="GO" id="GO:0005634">
    <property type="term" value="C:nucleus"/>
    <property type="evidence" value="ECO:0007669"/>
    <property type="project" value="UniProtKB-SubCell"/>
</dbReference>
<dbReference type="CDD" id="cd12324">
    <property type="entry name" value="RRM_RBM8"/>
    <property type="match status" value="1"/>
</dbReference>
<dbReference type="AlphaFoldDB" id="A0A9W7YA78"/>
<dbReference type="GO" id="GO:0003824">
    <property type="term" value="F:catalytic activity"/>
    <property type="evidence" value="ECO:0007669"/>
    <property type="project" value="InterPro"/>
</dbReference>
<dbReference type="InterPro" id="IPR000504">
    <property type="entry name" value="RRM_dom"/>
</dbReference>
<dbReference type="Gene3D" id="3.30.70.330">
    <property type="match status" value="1"/>
</dbReference>
<dbReference type="Proteomes" id="UP001143981">
    <property type="component" value="Unassembled WGS sequence"/>
</dbReference>
<evidence type="ECO:0000256" key="5">
    <source>
        <dbReference type="ARBA" id="ARBA00023242"/>
    </source>
</evidence>
<feature type="compositionally biased region" description="Basic and acidic residues" evidence="7">
    <location>
        <begin position="1034"/>
        <end position="1047"/>
    </location>
</feature>
<dbReference type="InterPro" id="IPR012677">
    <property type="entry name" value="Nucleotide-bd_a/b_plait_sf"/>
</dbReference>
<dbReference type="SUPFAM" id="SSF54928">
    <property type="entry name" value="RNA-binding domain, RBD"/>
    <property type="match status" value="1"/>
</dbReference>
<feature type="region of interest" description="Disordered" evidence="7">
    <location>
        <begin position="1"/>
        <end position="23"/>
    </location>
</feature>
<dbReference type="InterPro" id="IPR036691">
    <property type="entry name" value="Endo/exonu/phosph_ase_sf"/>
</dbReference>
<accession>A0A9W7YA78</accession>
<protein>
    <submittedName>
        <fullName evidence="9">RNA-binding protein 8A</fullName>
    </submittedName>
</protein>
<comment type="caution">
    <text evidence="9">The sequence shown here is derived from an EMBL/GenBank/DDBJ whole genome shotgun (WGS) entry which is preliminary data.</text>
</comment>
<dbReference type="SMART" id="SM00360">
    <property type="entry name" value="RRM"/>
    <property type="match status" value="1"/>
</dbReference>
<dbReference type="InterPro" id="IPR008111">
    <property type="entry name" value="RNA-bd_8"/>
</dbReference>